<dbReference type="PANTHER" id="PTHR11257">
    <property type="entry name" value="CHEMOSENSORY PROTEIN-RELATED"/>
    <property type="match status" value="1"/>
</dbReference>
<dbReference type="PANTHER" id="PTHR11257:SF12">
    <property type="entry name" value="EJACULATORY BULB-SPECIFIC PROTEIN 3-RELATED"/>
    <property type="match status" value="1"/>
</dbReference>
<keyword evidence="1" id="KW-0732">Signal</keyword>
<reference evidence="2" key="1">
    <citation type="submission" date="2021-12" db="EMBL/GenBank/DDBJ databases">
        <authorList>
            <person name="King R."/>
        </authorList>
    </citation>
    <scope>NUCLEOTIDE SEQUENCE</scope>
</reference>
<dbReference type="Gene3D" id="1.10.2080.10">
    <property type="entry name" value="Insect odorant-binding protein A10/Ejaculatory bulb-specific protein 3"/>
    <property type="match status" value="1"/>
</dbReference>
<dbReference type="Proteomes" id="UP001154114">
    <property type="component" value="Chromosome 18"/>
</dbReference>
<keyword evidence="3" id="KW-1185">Reference proteome</keyword>
<dbReference type="AlphaFoldDB" id="A0A9P0BSC5"/>
<evidence type="ECO:0000313" key="3">
    <source>
        <dbReference type="Proteomes" id="UP001154114"/>
    </source>
</evidence>
<feature type="signal peptide" evidence="1">
    <location>
        <begin position="1"/>
        <end position="17"/>
    </location>
</feature>
<dbReference type="InterPro" id="IPR005055">
    <property type="entry name" value="A10/PebIII"/>
</dbReference>
<dbReference type="SUPFAM" id="SSF100910">
    <property type="entry name" value="Chemosensory protein Csp2"/>
    <property type="match status" value="1"/>
</dbReference>
<protein>
    <submittedName>
        <fullName evidence="2">Uncharacterized protein</fullName>
    </submittedName>
</protein>
<evidence type="ECO:0000256" key="1">
    <source>
        <dbReference type="SAM" id="SignalP"/>
    </source>
</evidence>
<evidence type="ECO:0000313" key="2">
    <source>
        <dbReference type="EMBL" id="CAH0590487.1"/>
    </source>
</evidence>
<accession>A0A9P0BSC5</accession>
<dbReference type="EMBL" id="LR824021">
    <property type="protein sequence ID" value="CAH0590487.1"/>
    <property type="molecule type" value="Genomic_DNA"/>
</dbReference>
<organism evidence="2 3">
    <name type="scientific">Chrysodeixis includens</name>
    <name type="common">Soybean looper</name>
    <name type="synonym">Pseudoplusia includens</name>
    <dbReference type="NCBI Taxonomy" id="689277"/>
    <lineage>
        <taxon>Eukaryota</taxon>
        <taxon>Metazoa</taxon>
        <taxon>Ecdysozoa</taxon>
        <taxon>Arthropoda</taxon>
        <taxon>Hexapoda</taxon>
        <taxon>Insecta</taxon>
        <taxon>Pterygota</taxon>
        <taxon>Neoptera</taxon>
        <taxon>Endopterygota</taxon>
        <taxon>Lepidoptera</taxon>
        <taxon>Glossata</taxon>
        <taxon>Ditrysia</taxon>
        <taxon>Noctuoidea</taxon>
        <taxon>Noctuidae</taxon>
        <taxon>Plusiinae</taxon>
        <taxon>Chrysodeixis</taxon>
    </lineage>
</organism>
<gene>
    <name evidence="2" type="ORF">CINC_LOCUS4986</name>
</gene>
<sequence length="121" mass="14113">MKLILVAVAISLCCVQAELYSNKYDSINLDEVLGNRRLLNGYMKCTLDLGPCTAEGKELRYYISDGLKTGCAKCTEQQRKGIKKVMNHLIKHEPQYWQQAVNKYDPQRQYTKMYEKEVKKW</sequence>
<proteinExistence type="predicted"/>
<dbReference type="InterPro" id="IPR036682">
    <property type="entry name" value="OS_D_A10/PebIII_sf"/>
</dbReference>
<dbReference type="Pfam" id="PF03392">
    <property type="entry name" value="OS-D"/>
    <property type="match status" value="1"/>
</dbReference>
<dbReference type="OrthoDB" id="6625994at2759"/>
<name>A0A9P0BSC5_CHRIL</name>
<feature type="chain" id="PRO_5040447498" evidence="1">
    <location>
        <begin position="18"/>
        <end position="121"/>
    </location>
</feature>